<evidence type="ECO:0000259" key="2">
    <source>
        <dbReference type="Pfam" id="PF21789"/>
    </source>
</evidence>
<protein>
    <recommendedName>
        <fullName evidence="5">Transposable element P transposase</fullName>
    </recommendedName>
</protein>
<evidence type="ECO:0000259" key="1">
    <source>
        <dbReference type="Pfam" id="PF21788"/>
    </source>
</evidence>
<sequence length="314" mass="36520">MFFKHLFKIGEDFIDKKHLDNFYNYDGKCNLRMAPKLTYFHIHPGPFDKMKVRLAAQVFSASVAAGMSTALNCRLLPVDSQRTIHFIDDMDKLFDIFNSRETSNGKIFNRPFNNESPQLDHLIKMTEIFTNLKVINKNNNADVTNRTNFINGWLVSISGLQMLWKSLNSNQNQPYYISTCCLNQDSLENLIGVFRQQHGNNINPTPIQFIQSFKKIFCLQYFKHSPGANCLEDFDQVLTHINEQQTTNKNNKIKQLFVSEEQNLFNFKSIKIGTVDFRKLNIPERNAYTYVSGYLMKKCLEKHVCPVCIEYANH</sequence>
<dbReference type="InterPro" id="IPR048366">
    <property type="entry name" value="TNP-like_GBD"/>
</dbReference>
<organism evidence="3 4">
    <name type="scientific">Macrosiphum euphorbiae</name>
    <name type="common">potato aphid</name>
    <dbReference type="NCBI Taxonomy" id="13131"/>
    <lineage>
        <taxon>Eukaryota</taxon>
        <taxon>Metazoa</taxon>
        <taxon>Ecdysozoa</taxon>
        <taxon>Arthropoda</taxon>
        <taxon>Hexapoda</taxon>
        <taxon>Insecta</taxon>
        <taxon>Pterygota</taxon>
        <taxon>Neoptera</taxon>
        <taxon>Paraneoptera</taxon>
        <taxon>Hemiptera</taxon>
        <taxon>Sternorrhyncha</taxon>
        <taxon>Aphidomorpha</taxon>
        <taxon>Aphidoidea</taxon>
        <taxon>Aphididae</taxon>
        <taxon>Macrosiphini</taxon>
        <taxon>Macrosiphum</taxon>
    </lineage>
</organism>
<dbReference type="AlphaFoldDB" id="A0AAV0WJG2"/>
<dbReference type="EMBL" id="CARXXK010000002">
    <property type="protein sequence ID" value="CAI6355983.1"/>
    <property type="molecule type" value="Genomic_DNA"/>
</dbReference>
<name>A0AAV0WJG2_9HEMI</name>
<feature type="domain" description="Transposable element P transposase-like RNase H C-terminal" evidence="2">
    <location>
        <begin position="182"/>
        <end position="214"/>
    </location>
</feature>
<evidence type="ECO:0008006" key="5">
    <source>
        <dbReference type="Google" id="ProtNLM"/>
    </source>
</evidence>
<dbReference type="Pfam" id="PF21789">
    <property type="entry name" value="TNP-like_RNaseH_C"/>
    <property type="match status" value="1"/>
</dbReference>
<proteinExistence type="predicted"/>
<dbReference type="Proteomes" id="UP001160148">
    <property type="component" value="Unassembled WGS sequence"/>
</dbReference>
<dbReference type="Pfam" id="PF21788">
    <property type="entry name" value="TNP-like_GBD"/>
    <property type="match status" value="1"/>
</dbReference>
<feature type="domain" description="Transposable element P transposase-like GTP-binding insertion" evidence="1">
    <location>
        <begin position="7"/>
        <end position="104"/>
    </location>
</feature>
<reference evidence="3 4" key="1">
    <citation type="submission" date="2023-01" db="EMBL/GenBank/DDBJ databases">
        <authorList>
            <person name="Whitehead M."/>
        </authorList>
    </citation>
    <scope>NUCLEOTIDE SEQUENCE [LARGE SCALE GENOMIC DNA]</scope>
</reference>
<dbReference type="PANTHER" id="PTHR47577:SF2">
    <property type="entry name" value="THAP DOMAIN CONTAINING 9"/>
    <property type="match status" value="1"/>
</dbReference>
<comment type="caution">
    <text evidence="3">The sequence shown here is derived from an EMBL/GenBank/DDBJ whole genome shotgun (WGS) entry which is preliminary data.</text>
</comment>
<keyword evidence="4" id="KW-1185">Reference proteome</keyword>
<evidence type="ECO:0000313" key="3">
    <source>
        <dbReference type="EMBL" id="CAI6355983.1"/>
    </source>
</evidence>
<dbReference type="PANTHER" id="PTHR47577">
    <property type="entry name" value="THAP DOMAIN-CONTAINING PROTEIN 6"/>
    <property type="match status" value="1"/>
</dbReference>
<dbReference type="InterPro" id="IPR048367">
    <property type="entry name" value="TNP-like_RNaseH_C"/>
</dbReference>
<gene>
    <name evidence="3" type="ORF">MEUPH1_LOCUS11774</name>
</gene>
<evidence type="ECO:0000313" key="4">
    <source>
        <dbReference type="Proteomes" id="UP001160148"/>
    </source>
</evidence>
<accession>A0AAV0WJG2</accession>